<sequence length="78" mass="8669">MGRQNEFVEVLNKGKPCVPRDIYARAAESELLKNDRGTNTESKLQAENRFLESLMLGKTSSSDSESHTLGKVLMGIIQ</sequence>
<dbReference type="EMBL" id="JADCNM010000013">
    <property type="protein sequence ID" value="KAG0456870.1"/>
    <property type="molecule type" value="Genomic_DNA"/>
</dbReference>
<accession>A0A835PQQ0</accession>
<comment type="caution">
    <text evidence="1">The sequence shown here is derived from an EMBL/GenBank/DDBJ whole genome shotgun (WGS) entry which is preliminary data.</text>
</comment>
<protein>
    <submittedName>
        <fullName evidence="1">Uncharacterized protein</fullName>
    </submittedName>
</protein>
<proteinExistence type="predicted"/>
<evidence type="ECO:0000313" key="2">
    <source>
        <dbReference type="Proteomes" id="UP000639772"/>
    </source>
</evidence>
<evidence type="ECO:0000313" key="1">
    <source>
        <dbReference type="EMBL" id="KAG0456870.1"/>
    </source>
</evidence>
<dbReference type="AlphaFoldDB" id="A0A835PQQ0"/>
<gene>
    <name evidence="1" type="ORF">HPP92_024658</name>
</gene>
<organism evidence="1 2">
    <name type="scientific">Vanilla planifolia</name>
    <name type="common">Vanilla</name>
    <dbReference type="NCBI Taxonomy" id="51239"/>
    <lineage>
        <taxon>Eukaryota</taxon>
        <taxon>Viridiplantae</taxon>
        <taxon>Streptophyta</taxon>
        <taxon>Embryophyta</taxon>
        <taxon>Tracheophyta</taxon>
        <taxon>Spermatophyta</taxon>
        <taxon>Magnoliopsida</taxon>
        <taxon>Liliopsida</taxon>
        <taxon>Asparagales</taxon>
        <taxon>Orchidaceae</taxon>
        <taxon>Vanilloideae</taxon>
        <taxon>Vanilleae</taxon>
        <taxon>Vanilla</taxon>
    </lineage>
</organism>
<reference evidence="1 2" key="1">
    <citation type="journal article" date="2020" name="Nat. Food">
        <title>A phased Vanilla planifolia genome enables genetic improvement of flavour and production.</title>
        <authorList>
            <person name="Hasing T."/>
            <person name="Tang H."/>
            <person name="Brym M."/>
            <person name="Khazi F."/>
            <person name="Huang T."/>
            <person name="Chambers A.H."/>
        </authorList>
    </citation>
    <scope>NUCLEOTIDE SEQUENCE [LARGE SCALE GENOMIC DNA]</scope>
    <source>
        <tissue evidence="1">Leaf</tissue>
    </source>
</reference>
<name>A0A835PQQ0_VANPL</name>
<dbReference type="Proteomes" id="UP000639772">
    <property type="component" value="Chromosome 13"/>
</dbReference>